<dbReference type="AlphaFoldDB" id="A0A838CSA3"/>
<evidence type="ECO:0000256" key="2">
    <source>
        <dbReference type="ARBA" id="ARBA00022801"/>
    </source>
</evidence>
<accession>A0A838CSA3</accession>
<dbReference type="InterPro" id="IPR027785">
    <property type="entry name" value="UvrD-like_helicase_C"/>
</dbReference>
<dbReference type="EMBL" id="JACEFG010000001">
    <property type="protein sequence ID" value="MBA2174645.1"/>
    <property type="molecule type" value="Genomic_DNA"/>
</dbReference>
<gene>
    <name evidence="7" type="ORF">H0266_06940</name>
</gene>
<keyword evidence="4 5" id="KW-0067">ATP-binding</keyword>
<dbReference type="GO" id="GO:0005829">
    <property type="term" value="C:cytosol"/>
    <property type="evidence" value="ECO:0007669"/>
    <property type="project" value="TreeGrafter"/>
</dbReference>
<dbReference type="PANTHER" id="PTHR11070:SF17">
    <property type="entry name" value="DNA HELICASE IV"/>
    <property type="match status" value="1"/>
</dbReference>
<dbReference type="GO" id="GO:0043138">
    <property type="term" value="F:3'-5' DNA helicase activity"/>
    <property type="evidence" value="ECO:0007669"/>
    <property type="project" value="TreeGrafter"/>
</dbReference>
<keyword evidence="2 5" id="KW-0378">Hydrolase</keyword>
<keyword evidence="8" id="KW-1185">Reference proteome</keyword>
<dbReference type="InterPro" id="IPR027417">
    <property type="entry name" value="P-loop_NTPase"/>
</dbReference>
<dbReference type="Pfam" id="PF13245">
    <property type="entry name" value="AAA_19"/>
    <property type="match status" value="1"/>
</dbReference>
<evidence type="ECO:0000259" key="6">
    <source>
        <dbReference type="PROSITE" id="PS51198"/>
    </source>
</evidence>
<proteinExistence type="predicted"/>
<dbReference type="Proteomes" id="UP000571017">
    <property type="component" value="Unassembled WGS sequence"/>
</dbReference>
<dbReference type="RefSeq" id="WP_181471631.1">
    <property type="nucleotide sequence ID" value="NZ_JACEFG010000001.1"/>
</dbReference>
<evidence type="ECO:0000313" key="7">
    <source>
        <dbReference type="EMBL" id="MBA2174645.1"/>
    </source>
</evidence>
<dbReference type="NCBIfam" id="NF041464">
    <property type="entry name" value="HelD_BACSU"/>
    <property type="match status" value="1"/>
</dbReference>
<evidence type="ECO:0000256" key="3">
    <source>
        <dbReference type="ARBA" id="ARBA00022806"/>
    </source>
</evidence>
<name>A0A838CSA3_9BACI</name>
<feature type="domain" description="UvrD-like helicase ATP-binding" evidence="6">
    <location>
        <begin position="196"/>
        <end position="588"/>
    </location>
</feature>
<keyword evidence="3 5" id="KW-0347">Helicase</keyword>
<dbReference type="InterPro" id="IPR014016">
    <property type="entry name" value="UvrD-like_ATP-bd"/>
</dbReference>
<dbReference type="GO" id="GO:0005524">
    <property type="term" value="F:ATP binding"/>
    <property type="evidence" value="ECO:0007669"/>
    <property type="project" value="UniProtKB-UniRule"/>
</dbReference>
<sequence length="762" mass="89617">MTNQHNDFSKELERLTFTKAYMDQVIASQQSDQESLKKRQEDTLARLDFKDSSLRYQEMLSHANFMKMSKDQLESLIHLRKKPYFARIDFHRKEKPDLEVFYIGKMSLFDRETQLPIILDWRSPLANVYYEGRLGDVSYEAHGDVYEGEVSLKRQYQIEDGELIDFRDIDMTTKDELLQDSLAQNSENRLTEIVATIQEEQNDIIRADIRKPIIVQGAAGSGKTTIALHRISYFLYTMREIFKPEDLLILAPNRLFIQYISEVLPELGVQRARQTTYEDFVKLVIGVDWPVISQHEVLMNAVEGNEEDGTLWSAGYKGSKAFKYVLNTYLQEVKKQYRMTDNFTLAGFTIKSAKAINRLFYNEYSYFPYQVRVQKIKEVLQSELRRKKKQILTKMAEKYDEELDKALYGFKDPAKRKKRVSFLITRKEERLKEVEKEARTSVQRFMKNYPKHKLVELYEALFNEDLFPRLIEEDSEPLKQMRRQSRQLLQKKIWSAEDLAPLLYIHTFVSGVDKDYKAKKVVIDEAQDYSYLEVYSLRRAFQTDLFTIVGDLAQGIYRYRGLKHWQTLMDDVFQQANYLTLQKTYRTTIEIMNLANELLQLMPDRLPSAEPVVRHGDKPAYLSLDNWQEKLKTLVTDAKQQGMNTFAIVTKTDMEADQVFEELPHELGFMKMDEQQWMGDCMVLPAYLAKGLEFDVVFLYSYDHPFEKNELDVKLLYVAMTRPLHRLYMIGAYPSSFLLDQVGSSLFEPLDKKVNRVKNEFA</sequence>
<dbReference type="InterPro" id="IPR000212">
    <property type="entry name" value="DNA_helicase_UvrD/REP"/>
</dbReference>
<reference evidence="7 8" key="1">
    <citation type="journal article" date="2004" name="Extremophiles">
        <title>Halobacillus locisalis sp. nov., a halophilic bacterium isolated from a marine solar saltern of the Yellow Sea in Korea.</title>
        <authorList>
            <person name="Yoon J.H."/>
            <person name="Kang K.H."/>
            <person name="Oh T.K."/>
            <person name="Park Y.H."/>
        </authorList>
    </citation>
    <scope>NUCLEOTIDE SEQUENCE [LARGE SCALE GENOMIC DNA]</scope>
    <source>
        <strain evidence="7 8">KCTC 3788</strain>
    </source>
</reference>
<organism evidence="7 8">
    <name type="scientific">Halobacillus locisalis</name>
    <dbReference type="NCBI Taxonomy" id="220753"/>
    <lineage>
        <taxon>Bacteria</taxon>
        <taxon>Bacillati</taxon>
        <taxon>Bacillota</taxon>
        <taxon>Bacilli</taxon>
        <taxon>Bacillales</taxon>
        <taxon>Bacillaceae</taxon>
        <taxon>Halobacillus</taxon>
    </lineage>
</organism>
<evidence type="ECO:0000313" key="8">
    <source>
        <dbReference type="Proteomes" id="UP000571017"/>
    </source>
</evidence>
<evidence type="ECO:0000256" key="4">
    <source>
        <dbReference type="ARBA" id="ARBA00022840"/>
    </source>
</evidence>
<evidence type="ECO:0000256" key="1">
    <source>
        <dbReference type="ARBA" id="ARBA00022741"/>
    </source>
</evidence>
<dbReference type="Pfam" id="PF13538">
    <property type="entry name" value="UvrD_C_2"/>
    <property type="match status" value="1"/>
</dbReference>
<dbReference type="SUPFAM" id="SSF52540">
    <property type="entry name" value="P-loop containing nucleoside triphosphate hydrolases"/>
    <property type="match status" value="1"/>
</dbReference>
<dbReference type="Gene3D" id="3.40.50.300">
    <property type="entry name" value="P-loop containing nucleotide triphosphate hydrolases"/>
    <property type="match status" value="3"/>
</dbReference>
<dbReference type="InterPro" id="IPR013986">
    <property type="entry name" value="DExx_box_DNA_helicase_dom_sf"/>
</dbReference>
<protein>
    <submittedName>
        <fullName evidence="7">AAA family ATPase</fullName>
    </submittedName>
</protein>
<dbReference type="PANTHER" id="PTHR11070">
    <property type="entry name" value="UVRD / RECB / PCRA DNA HELICASE FAMILY MEMBER"/>
    <property type="match status" value="1"/>
</dbReference>
<dbReference type="Gene3D" id="1.10.10.160">
    <property type="match status" value="1"/>
</dbReference>
<evidence type="ECO:0000256" key="5">
    <source>
        <dbReference type="PROSITE-ProRule" id="PRU00560"/>
    </source>
</evidence>
<dbReference type="GO" id="GO:0003677">
    <property type="term" value="F:DNA binding"/>
    <property type="evidence" value="ECO:0007669"/>
    <property type="project" value="InterPro"/>
</dbReference>
<dbReference type="InterPro" id="IPR048228">
    <property type="entry name" value="HelD_bacillota"/>
</dbReference>
<comment type="caution">
    <text evidence="7">The sequence shown here is derived from an EMBL/GenBank/DDBJ whole genome shotgun (WGS) entry which is preliminary data.</text>
</comment>
<feature type="binding site" evidence="5">
    <location>
        <begin position="217"/>
        <end position="224"/>
    </location>
    <ligand>
        <name>ATP</name>
        <dbReference type="ChEBI" id="CHEBI:30616"/>
    </ligand>
</feature>
<keyword evidence="1 5" id="KW-0547">Nucleotide-binding</keyword>
<dbReference type="GO" id="GO:0000725">
    <property type="term" value="P:recombinational repair"/>
    <property type="evidence" value="ECO:0007669"/>
    <property type="project" value="TreeGrafter"/>
</dbReference>
<dbReference type="GO" id="GO:0016787">
    <property type="term" value="F:hydrolase activity"/>
    <property type="evidence" value="ECO:0007669"/>
    <property type="project" value="UniProtKB-UniRule"/>
</dbReference>
<dbReference type="PROSITE" id="PS51198">
    <property type="entry name" value="UVRD_HELICASE_ATP_BIND"/>
    <property type="match status" value="1"/>
</dbReference>